<organism evidence="1 2">
    <name type="scientific">Neorhizobium phenanthreniclasticum</name>
    <dbReference type="NCBI Taxonomy" id="3157917"/>
    <lineage>
        <taxon>Bacteria</taxon>
        <taxon>Pseudomonadati</taxon>
        <taxon>Pseudomonadota</taxon>
        <taxon>Alphaproteobacteria</taxon>
        <taxon>Hyphomicrobiales</taxon>
        <taxon>Rhizobiaceae</taxon>
        <taxon>Rhizobium/Agrobacterium group</taxon>
        <taxon>Neorhizobium</taxon>
    </lineage>
</organism>
<accession>A0ABV0M103</accession>
<evidence type="ECO:0000313" key="2">
    <source>
        <dbReference type="Proteomes" id="UP001496627"/>
    </source>
</evidence>
<name>A0ABV0M103_9HYPH</name>
<dbReference type="RefSeq" id="WP_227702447.1">
    <property type="nucleotide sequence ID" value="NZ_JBEAAL010000006.1"/>
</dbReference>
<protein>
    <submittedName>
        <fullName evidence="1">Uncharacterized protein</fullName>
    </submittedName>
</protein>
<sequence>MECLDFEGVDRKAELVALARLVIYARETAKGLKSIEVEAGLSVTLEAITRELTADMDIDLGAIERSSKTPGQTYQ</sequence>
<proteinExistence type="predicted"/>
<dbReference type="Proteomes" id="UP001496627">
    <property type="component" value="Unassembled WGS sequence"/>
</dbReference>
<reference evidence="1 2" key="1">
    <citation type="submission" date="2024-05" db="EMBL/GenBank/DDBJ databases">
        <title>Neorhizobium sp. Rsf11, a plant growth promoting and heavy metal resistant PAH-degrader.</title>
        <authorList>
            <person name="Golubev S.N."/>
            <person name="Muratova A.Y."/>
            <person name="Markelova M.I."/>
        </authorList>
    </citation>
    <scope>NUCLEOTIDE SEQUENCE [LARGE SCALE GENOMIC DNA]</scope>
    <source>
        <strain evidence="1 2">Rsf11</strain>
    </source>
</reference>
<keyword evidence="2" id="KW-1185">Reference proteome</keyword>
<comment type="caution">
    <text evidence="1">The sequence shown here is derived from an EMBL/GenBank/DDBJ whole genome shotgun (WGS) entry which is preliminary data.</text>
</comment>
<gene>
    <name evidence="1" type="ORF">ABK249_11310</name>
</gene>
<dbReference type="EMBL" id="JBEAAL010000006">
    <property type="protein sequence ID" value="MEQ1405520.1"/>
    <property type="molecule type" value="Genomic_DNA"/>
</dbReference>
<evidence type="ECO:0000313" key="1">
    <source>
        <dbReference type="EMBL" id="MEQ1405520.1"/>
    </source>
</evidence>